<feature type="domain" description="ABC transporter" evidence="1">
    <location>
        <begin position="25"/>
        <end position="57"/>
    </location>
</feature>
<protein>
    <recommendedName>
        <fullName evidence="1">ABC transporter domain-containing protein</fullName>
    </recommendedName>
</protein>
<proteinExistence type="predicted"/>
<dbReference type="AlphaFoldDB" id="A0A382S7E6"/>
<gene>
    <name evidence="2" type="ORF">METZ01_LOCUS357922</name>
</gene>
<dbReference type="InterPro" id="IPR003439">
    <property type="entry name" value="ABC_transporter-like_ATP-bd"/>
</dbReference>
<dbReference type="SUPFAM" id="SSF52540">
    <property type="entry name" value="P-loop containing nucleoside triphosphate hydrolases"/>
    <property type="match status" value="1"/>
</dbReference>
<dbReference type="Pfam" id="PF00005">
    <property type="entry name" value="ABC_tran"/>
    <property type="match status" value="1"/>
</dbReference>
<dbReference type="EMBL" id="UINC01126531">
    <property type="protein sequence ID" value="SVD05068.1"/>
    <property type="molecule type" value="Genomic_DNA"/>
</dbReference>
<organism evidence="2">
    <name type="scientific">marine metagenome</name>
    <dbReference type="NCBI Taxonomy" id="408172"/>
    <lineage>
        <taxon>unclassified sequences</taxon>
        <taxon>metagenomes</taxon>
        <taxon>ecological metagenomes</taxon>
    </lineage>
</organism>
<reference evidence="2" key="1">
    <citation type="submission" date="2018-05" db="EMBL/GenBank/DDBJ databases">
        <authorList>
            <person name="Lanie J.A."/>
            <person name="Ng W.-L."/>
            <person name="Kazmierczak K.M."/>
            <person name="Andrzejewski T.M."/>
            <person name="Davidsen T.M."/>
            <person name="Wayne K.J."/>
            <person name="Tettelin H."/>
            <person name="Glass J.I."/>
            <person name="Rusch D."/>
            <person name="Podicherti R."/>
            <person name="Tsui H.-C.T."/>
            <person name="Winkler M.E."/>
        </authorList>
    </citation>
    <scope>NUCLEOTIDE SEQUENCE</scope>
</reference>
<dbReference type="InterPro" id="IPR027417">
    <property type="entry name" value="P-loop_NTPase"/>
</dbReference>
<name>A0A382S7E6_9ZZZZ</name>
<dbReference type="GO" id="GO:0005524">
    <property type="term" value="F:ATP binding"/>
    <property type="evidence" value="ECO:0007669"/>
    <property type="project" value="InterPro"/>
</dbReference>
<dbReference type="Gene3D" id="3.40.50.300">
    <property type="entry name" value="P-loop containing nucleotide triphosphate hydrolases"/>
    <property type="match status" value="1"/>
</dbReference>
<feature type="non-terminal residue" evidence="2">
    <location>
        <position position="57"/>
    </location>
</feature>
<evidence type="ECO:0000313" key="2">
    <source>
        <dbReference type="EMBL" id="SVD05068.1"/>
    </source>
</evidence>
<sequence length="57" mass="6137">MATIELKNLNHFYSLHEGDSTFSIKDLNVIWDDGTANSLLGPSGCGKTTILNIISGL</sequence>
<dbReference type="GO" id="GO:0016887">
    <property type="term" value="F:ATP hydrolysis activity"/>
    <property type="evidence" value="ECO:0007669"/>
    <property type="project" value="InterPro"/>
</dbReference>
<evidence type="ECO:0000259" key="1">
    <source>
        <dbReference type="Pfam" id="PF00005"/>
    </source>
</evidence>
<accession>A0A382S7E6</accession>